<comment type="similarity">
    <text evidence="3">Belongs to the SELO family.</text>
</comment>
<reference evidence="23" key="2">
    <citation type="submission" date="2014-03" db="EMBL/GenBank/DDBJ databases">
        <authorList>
            <person name="Genoscope - CEA"/>
        </authorList>
    </citation>
    <scope>NUCLEOTIDE SEQUENCE</scope>
</reference>
<dbReference type="FunFam" id="3.30.200.20:FF:000769">
    <property type="entry name" value="Mitogen-activated protein kinase 14"/>
    <property type="match status" value="1"/>
</dbReference>
<feature type="domain" description="Protein kinase" evidence="22">
    <location>
        <begin position="740"/>
        <end position="1024"/>
    </location>
</feature>
<dbReference type="SMART" id="SM00220">
    <property type="entry name" value="S_TKc"/>
    <property type="match status" value="1"/>
</dbReference>
<evidence type="ECO:0000259" key="22">
    <source>
        <dbReference type="PROSITE" id="PS50011"/>
    </source>
</evidence>
<comment type="catalytic activity">
    <reaction evidence="18">
        <text>L-threonyl-[protein] + ATP = O-phospho-L-threonyl-[protein] + ADP + H(+)</text>
        <dbReference type="Rhea" id="RHEA:46608"/>
        <dbReference type="Rhea" id="RHEA-COMP:11060"/>
        <dbReference type="Rhea" id="RHEA-COMP:11605"/>
        <dbReference type="ChEBI" id="CHEBI:15378"/>
        <dbReference type="ChEBI" id="CHEBI:30013"/>
        <dbReference type="ChEBI" id="CHEBI:30616"/>
        <dbReference type="ChEBI" id="CHEBI:61977"/>
        <dbReference type="ChEBI" id="CHEBI:456216"/>
        <dbReference type="EC" id="2.7.11.24"/>
    </reaction>
</comment>
<evidence type="ECO:0000256" key="10">
    <source>
        <dbReference type="ARBA" id="ARBA00022741"/>
    </source>
</evidence>
<dbReference type="PANTHER" id="PTHR12153">
    <property type="entry name" value="SELENOPROTEIN O"/>
    <property type="match status" value="1"/>
</dbReference>
<dbReference type="FunFam" id="1.10.510.10:FF:000170">
    <property type="entry name" value="Mitogen-activated protein kinase"/>
    <property type="match status" value="1"/>
</dbReference>
<evidence type="ECO:0000256" key="20">
    <source>
        <dbReference type="PROSITE-ProRule" id="PRU10141"/>
    </source>
</evidence>
<dbReference type="PROSITE" id="PS50011">
    <property type="entry name" value="PROTEIN_KINASE_DOM"/>
    <property type="match status" value="1"/>
</dbReference>
<dbReference type="STRING" id="8022.A0A060WLQ7"/>
<evidence type="ECO:0000256" key="19">
    <source>
        <dbReference type="ARBA" id="ARBA00048312"/>
    </source>
</evidence>
<sequence>MTSLKLRLARSNFLRSGIVVVVRYFSAVVMDDMGLAVSRSPLERLEFDNVALKKLPLDTSEEPGPRRVTGACFSRVKPQPVLKPRFVAVSNDALALLGLNAMEVLNDPLGPEYLSGSKVMPGSEPAAHCYCGHQFGSFAGQLGDGAACYLGELKAPADQCSELLRENPSGRWEIQVKGAGLTPYSRQADGRKVLRSSIREFLCSEAVFALGVPTTRAGSLVTSDSKVVRDVYYSGNPRKERCSVVLRIAPTFIRFGSFEIFKATDENTGRQGPSYGHDAIRGQMMDYVIETFYPEIQQNHTDRVERNVAFFREVMLRTARLVAQWQCVGFCHGVLNTDNMSILGLTIDYGPYGFMDRFDPDFICNASDNSGRYSYQAQPAICRWNLARLAEALDPELPPGRAEAVLDEYQPLYNTFYLGNMRKKLGLLRREEPEDEMLITELLQTMHNTGADFTNTFRCLSQIPCPTEGDGEAEEGVIKMAKDLLLEQCASLEELKAANKPSMDPRELAMLMQLAQSNPSLFQMISDRRTVAMQLEKLGRLKELLEADEVEVKAKHREDWATWITSYRQRLAREVEGQSDVQALQEERVKVMDGTNPRYVLRNYIAQNAIEAAENGDFSEVQRVLKVLEKPFSTQLEGQRNEEEEEEEAQQGAEAASSRMRVPYDSKPPVWANEIFSLQQFGHEGLIHTVSEQLMLRCVFYFNSVKHLFGLQCLRLVTLMKLSSAAEDVNKTTWEVPEQYRELKQVGTGAYGTVCSAVDFRTGTKVAIKKLHRPFQSELFAKRAYRELRLLKHMKHENVIGLVYVFTADLSLDRFHDFYLVMPFMGTDLGKLMKLQNLSEDKVQFLVYQMLKGLKYIHSAGIIHRDLKPGNLAVNQECELKILDFGLARQADSEMTGYVVTRWYRAPEVILSWMHYTQTVDIWSVGCIMAEMLSGKTLFKGNDHLDQLTEIMKITGTPTQDFITKLQSQDAKNYVKSLPKVQKKDLQELFSKVNPQAVTVIECMLLLDPESRVMAAEALALPYFSEFREPEEETEAQPYDHSLDNSDLSLEQWKRHTFTEILSFQPQVVESRETAL</sequence>
<comment type="catalytic activity">
    <reaction evidence="19">
        <text>L-seryl-[protein] + ATP = O-phospho-L-seryl-[protein] + ADP + H(+)</text>
        <dbReference type="Rhea" id="RHEA:17989"/>
        <dbReference type="Rhea" id="RHEA-COMP:9863"/>
        <dbReference type="Rhea" id="RHEA-COMP:11604"/>
        <dbReference type="ChEBI" id="CHEBI:15378"/>
        <dbReference type="ChEBI" id="CHEBI:29999"/>
        <dbReference type="ChEBI" id="CHEBI:30616"/>
        <dbReference type="ChEBI" id="CHEBI:83421"/>
        <dbReference type="ChEBI" id="CHEBI:456216"/>
        <dbReference type="EC" id="2.7.11.24"/>
    </reaction>
</comment>
<evidence type="ECO:0000256" key="11">
    <source>
        <dbReference type="ARBA" id="ARBA00022777"/>
    </source>
</evidence>
<dbReference type="NCBIfam" id="NF000658">
    <property type="entry name" value="PRK00029.1"/>
    <property type="match status" value="1"/>
</dbReference>
<keyword evidence="5" id="KW-0723">Serine/threonine-protein kinase</keyword>
<dbReference type="AlphaFoldDB" id="A0A060WLQ7"/>
<dbReference type="PANTHER" id="PTHR12153:SF15">
    <property type="entry name" value="PROTEIN ADENYLYLTRANSFERASE SELO, MITOCHONDRIAL"/>
    <property type="match status" value="1"/>
</dbReference>
<organism evidence="23 24">
    <name type="scientific">Oncorhynchus mykiss</name>
    <name type="common">Rainbow trout</name>
    <name type="synonym">Salmo gairdneri</name>
    <dbReference type="NCBI Taxonomy" id="8022"/>
    <lineage>
        <taxon>Eukaryota</taxon>
        <taxon>Metazoa</taxon>
        <taxon>Chordata</taxon>
        <taxon>Craniata</taxon>
        <taxon>Vertebrata</taxon>
        <taxon>Euteleostomi</taxon>
        <taxon>Actinopterygii</taxon>
        <taxon>Neopterygii</taxon>
        <taxon>Teleostei</taxon>
        <taxon>Protacanthopterygii</taxon>
        <taxon>Salmoniformes</taxon>
        <taxon>Salmonidae</taxon>
        <taxon>Salmoninae</taxon>
        <taxon>Oncorhynchus</taxon>
    </lineage>
</organism>
<dbReference type="GO" id="GO:0016779">
    <property type="term" value="F:nucleotidyltransferase activity"/>
    <property type="evidence" value="ECO:0007669"/>
    <property type="project" value="UniProtKB-KW"/>
</dbReference>
<keyword evidence="6" id="KW-0597">Phosphoprotein</keyword>
<dbReference type="InterPro" id="IPR003846">
    <property type="entry name" value="SelO"/>
</dbReference>
<dbReference type="EMBL" id="FR904608">
    <property type="protein sequence ID" value="CDQ68031.1"/>
    <property type="molecule type" value="Genomic_DNA"/>
</dbReference>
<dbReference type="Gene3D" id="3.30.200.20">
    <property type="entry name" value="Phosphorylase Kinase, domain 1"/>
    <property type="match status" value="1"/>
</dbReference>
<keyword evidence="13" id="KW-0460">Magnesium</keyword>
<dbReference type="GO" id="GO:0106310">
    <property type="term" value="F:protein serine kinase activity"/>
    <property type="evidence" value="ECO:0007669"/>
    <property type="project" value="RHEA"/>
</dbReference>
<keyword evidence="12 20" id="KW-0067">ATP-binding</keyword>
<dbReference type="PRINTS" id="PR01773">
    <property type="entry name" value="P38MAPKINASE"/>
</dbReference>
<keyword evidence="7" id="KW-0808">Transferase</keyword>
<dbReference type="InterPro" id="IPR003527">
    <property type="entry name" value="MAP_kinase_CS"/>
</dbReference>
<dbReference type="InterPro" id="IPR017441">
    <property type="entry name" value="Protein_kinase_ATP_BS"/>
</dbReference>
<keyword evidence="14" id="KW-0805">Transcription regulation</keyword>
<dbReference type="PaxDb" id="8022-A0A060WLQ7"/>
<keyword evidence="10 20" id="KW-0547">Nucleotide-binding</keyword>
<evidence type="ECO:0000256" key="14">
    <source>
        <dbReference type="ARBA" id="ARBA00023015"/>
    </source>
</evidence>
<dbReference type="HAMAP" id="MF_00692">
    <property type="entry name" value="SelO"/>
    <property type="match status" value="1"/>
</dbReference>
<comment type="similarity">
    <text evidence="2">Belongs to the protein kinase superfamily. CMGC Ser/Thr protein kinase family. MAP kinase subfamily.</text>
</comment>
<keyword evidence="15" id="KW-0346">Stress response</keyword>
<evidence type="ECO:0000256" key="5">
    <source>
        <dbReference type="ARBA" id="ARBA00022527"/>
    </source>
</evidence>
<keyword evidence="9" id="KW-0479">Metal-binding</keyword>
<evidence type="ECO:0000256" key="7">
    <source>
        <dbReference type="ARBA" id="ARBA00022679"/>
    </source>
</evidence>
<dbReference type="EC" id="2.7.11.24" evidence="4"/>
<evidence type="ECO:0000256" key="21">
    <source>
        <dbReference type="SAM" id="MobiDB-lite"/>
    </source>
</evidence>
<protein>
    <recommendedName>
        <fullName evidence="4">mitogen-activated protein kinase</fullName>
        <ecNumber evidence="4">2.7.11.24</ecNumber>
    </recommendedName>
    <alternativeName>
        <fullName evidence="17">Selenoprotein O</fullName>
    </alternativeName>
</protein>
<evidence type="ECO:0000256" key="17">
    <source>
        <dbReference type="ARBA" id="ARBA00031547"/>
    </source>
</evidence>
<dbReference type="InterPro" id="IPR011009">
    <property type="entry name" value="Kinase-like_dom_sf"/>
</dbReference>
<evidence type="ECO:0000256" key="6">
    <source>
        <dbReference type="ARBA" id="ARBA00022553"/>
    </source>
</evidence>
<dbReference type="GO" id="GO:0005524">
    <property type="term" value="F:ATP binding"/>
    <property type="evidence" value="ECO:0007669"/>
    <property type="project" value="UniProtKB-UniRule"/>
</dbReference>
<evidence type="ECO:0000256" key="4">
    <source>
        <dbReference type="ARBA" id="ARBA00012411"/>
    </source>
</evidence>
<keyword evidence="16" id="KW-0804">Transcription</keyword>
<evidence type="ECO:0000256" key="1">
    <source>
        <dbReference type="ARBA" id="ARBA00001946"/>
    </source>
</evidence>
<dbReference type="Pfam" id="PF02696">
    <property type="entry name" value="SelO"/>
    <property type="match status" value="1"/>
</dbReference>
<keyword evidence="8" id="KW-0548">Nucleotidyltransferase</keyword>
<evidence type="ECO:0000256" key="9">
    <source>
        <dbReference type="ARBA" id="ARBA00022723"/>
    </source>
</evidence>
<evidence type="ECO:0000256" key="12">
    <source>
        <dbReference type="ARBA" id="ARBA00022840"/>
    </source>
</evidence>
<keyword evidence="11" id="KW-0418">Kinase</keyword>
<evidence type="ECO:0000256" key="16">
    <source>
        <dbReference type="ARBA" id="ARBA00023163"/>
    </source>
</evidence>
<evidence type="ECO:0000313" key="23">
    <source>
        <dbReference type="EMBL" id="CDQ68031.1"/>
    </source>
</evidence>
<dbReference type="Proteomes" id="UP000193380">
    <property type="component" value="Unassembled WGS sequence"/>
</dbReference>
<dbReference type="GO" id="GO:0004707">
    <property type="term" value="F:MAP kinase activity"/>
    <property type="evidence" value="ECO:0007669"/>
    <property type="project" value="UniProtKB-EC"/>
</dbReference>
<gene>
    <name evidence="23" type="ORF">GSONMT00002969001</name>
</gene>
<feature type="binding site" evidence="20">
    <location>
        <position position="770"/>
    </location>
    <ligand>
        <name>ATP</name>
        <dbReference type="ChEBI" id="CHEBI:30616"/>
    </ligand>
</feature>
<dbReference type="GO" id="GO:0046872">
    <property type="term" value="F:metal ion binding"/>
    <property type="evidence" value="ECO:0007669"/>
    <property type="project" value="UniProtKB-KW"/>
</dbReference>
<evidence type="ECO:0000256" key="18">
    <source>
        <dbReference type="ARBA" id="ARBA00047592"/>
    </source>
</evidence>
<evidence type="ECO:0000256" key="13">
    <source>
        <dbReference type="ARBA" id="ARBA00022842"/>
    </source>
</evidence>
<feature type="region of interest" description="Disordered" evidence="21">
    <location>
        <begin position="635"/>
        <end position="659"/>
    </location>
</feature>
<evidence type="ECO:0000256" key="15">
    <source>
        <dbReference type="ARBA" id="ARBA00023016"/>
    </source>
</evidence>
<name>A0A060WLQ7_ONCMY</name>
<dbReference type="Pfam" id="PF00069">
    <property type="entry name" value="Pkinase"/>
    <property type="match status" value="1"/>
</dbReference>
<evidence type="ECO:0000256" key="8">
    <source>
        <dbReference type="ARBA" id="ARBA00022695"/>
    </source>
</evidence>
<comment type="cofactor">
    <cofactor evidence="1">
        <name>Mg(2+)</name>
        <dbReference type="ChEBI" id="CHEBI:18420"/>
    </cofactor>
</comment>
<accession>A0A060WLQ7</accession>
<proteinExistence type="inferred from homology"/>
<evidence type="ECO:0000256" key="2">
    <source>
        <dbReference type="ARBA" id="ARBA00008832"/>
    </source>
</evidence>
<dbReference type="PROSITE" id="PS00107">
    <property type="entry name" value="PROTEIN_KINASE_ATP"/>
    <property type="match status" value="1"/>
</dbReference>
<dbReference type="Gene3D" id="1.10.510.10">
    <property type="entry name" value="Transferase(Phosphotransferase) domain 1"/>
    <property type="match status" value="1"/>
</dbReference>
<dbReference type="SUPFAM" id="SSF56112">
    <property type="entry name" value="Protein kinase-like (PK-like)"/>
    <property type="match status" value="1"/>
</dbReference>
<evidence type="ECO:0000256" key="3">
    <source>
        <dbReference type="ARBA" id="ARBA00009747"/>
    </source>
</evidence>
<dbReference type="InterPro" id="IPR008352">
    <property type="entry name" value="MAPK_HOG-like"/>
</dbReference>
<reference evidence="23" key="1">
    <citation type="journal article" date="2014" name="Nat. Commun.">
        <title>The rainbow trout genome provides novel insights into evolution after whole-genome duplication in vertebrates.</title>
        <authorList>
            <person name="Berthelot C."/>
            <person name="Brunet F."/>
            <person name="Chalopin D."/>
            <person name="Juanchich A."/>
            <person name="Bernard M."/>
            <person name="Noel B."/>
            <person name="Bento P."/>
            <person name="Da Silva C."/>
            <person name="Labadie K."/>
            <person name="Alberti A."/>
            <person name="Aury J.M."/>
            <person name="Louis A."/>
            <person name="Dehais P."/>
            <person name="Bardou P."/>
            <person name="Montfort J."/>
            <person name="Klopp C."/>
            <person name="Cabau C."/>
            <person name="Gaspin C."/>
            <person name="Thorgaard G.H."/>
            <person name="Boussaha M."/>
            <person name="Quillet E."/>
            <person name="Guyomard R."/>
            <person name="Galiana D."/>
            <person name="Bobe J."/>
            <person name="Volff J.N."/>
            <person name="Genet C."/>
            <person name="Wincker P."/>
            <person name="Jaillon O."/>
            <person name="Roest Crollius H."/>
            <person name="Guiguen Y."/>
        </authorList>
    </citation>
    <scope>NUCLEOTIDE SEQUENCE [LARGE SCALE GENOMIC DNA]</scope>
</reference>
<evidence type="ECO:0000313" key="24">
    <source>
        <dbReference type="Proteomes" id="UP000193380"/>
    </source>
</evidence>
<dbReference type="InterPro" id="IPR000719">
    <property type="entry name" value="Prot_kinase_dom"/>
</dbReference>
<dbReference type="PROSITE" id="PS01351">
    <property type="entry name" value="MAPK"/>
    <property type="match status" value="1"/>
</dbReference>